<proteinExistence type="predicted"/>
<accession>A0ABR8PY03</accession>
<feature type="transmembrane region" description="Helical" evidence="1">
    <location>
        <begin position="186"/>
        <end position="206"/>
    </location>
</feature>
<name>A0ABR8PY03_9CLOT</name>
<feature type="transmembrane region" description="Helical" evidence="1">
    <location>
        <begin position="106"/>
        <end position="128"/>
    </location>
</feature>
<dbReference type="EMBL" id="JACSRA010000033">
    <property type="protein sequence ID" value="MBD7913045.1"/>
    <property type="molecule type" value="Genomic_DNA"/>
</dbReference>
<feature type="transmembrane region" description="Helical" evidence="1">
    <location>
        <begin position="159"/>
        <end position="177"/>
    </location>
</feature>
<evidence type="ECO:0000313" key="2">
    <source>
        <dbReference type="EMBL" id="MBD7913045.1"/>
    </source>
</evidence>
<evidence type="ECO:0000313" key="3">
    <source>
        <dbReference type="Proteomes" id="UP000627781"/>
    </source>
</evidence>
<sequence length="252" mass="28681">MEVIKLGLYLTIGMVGVFVIFGFLIGWLNNRSRNYIYGAFGKPALYITSFIGTPVHEFGHFIMCILFMHRVVEVKWFIPSAVEKGGVLGYVRHSRHDSLYQRVGDFFIGIGPLIVGSIIIVTLSRWLLPDTFNALFNMKEFDLTYIVKTIFSVKNISDYKFWIFMILAISISSHMSLSKPDIENSYFGAIVLLFINMAIATIFVSLKMDTNLIIKFIYTYNFIFITLLSIGIVAILISIIVANLWLGVKRIS</sequence>
<reference evidence="2 3" key="1">
    <citation type="submission" date="2020-08" db="EMBL/GenBank/DDBJ databases">
        <title>A Genomic Blueprint of the Chicken Gut Microbiome.</title>
        <authorList>
            <person name="Gilroy R."/>
            <person name="Ravi A."/>
            <person name="Getino M."/>
            <person name="Pursley I."/>
            <person name="Horton D.L."/>
            <person name="Alikhan N.-F."/>
            <person name="Baker D."/>
            <person name="Gharbi K."/>
            <person name="Hall N."/>
            <person name="Watson M."/>
            <person name="Adriaenssens E.M."/>
            <person name="Foster-Nyarko E."/>
            <person name="Jarju S."/>
            <person name="Secka A."/>
            <person name="Antonio M."/>
            <person name="Oren A."/>
            <person name="Chaudhuri R."/>
            <person name="La Ragione R.M."/>
            <person name="Hildebrand F."/>
            <person name="Pallen M.J."/>
        </authorList>
    </citation>
    <scope>NUCLEOTIDE SEQUENCE [LARGE SCALE GENOMIC DNA]</scope>
    <source>
        <strain evidence="2 3">Sa3CVN1</strain>
    </source>
</reference>
<dbReference type="RefSeq" id="WP_143318135.1">
    <property type="nucleotide sequence ID" value="NZ_JACSRA010000033.1"/>
</dbReference>
<gene>
    <name evidence="2" type="ORF">H9661_16960</name>
</gene>
<evidence type="ECO:0008006" key="4">
    <source>
        <dbReference type="Google" id="ProtNLM"/>
    </source>
</evidence>
<keyword evidence="1" id="KW-1133">Transmembrane helix</keyword>
<protein>
    <recommendedName>
        <fullName evidence="4">Peptidase family M50</fullName>
    </recommendedName>
</protein>
<keyword evidence="1" id="KW-0812">Transmembrane</keyword>
<keyword evidence="1" id="KW-0472">Membrane</keyword>
<evidence type="ECO:0000256" key="1">
    <source>
        <dbReference type="SAM" id="Phobius"/>
    </source>
</evidence>
<feature type="transmembrane region" description="Helical" evidence="1">
    <location>
        <begin position="6"/>
        <end position="28"/>
    </location>
</feature>
<keyword evidence="3" id="KW-1185">Reference proteome</keyword>
<dbReference type="Proteomes" id="UP000627781">
    <property type="component" value="Unassembled WGS sequence"/>
</dbReference>
<feature type="transmembrane region" description="Helical" evidence="1">
    <location>
        <begin position="218"/>
        <end position="246"/>
    </location>
</feature>
<organism evidence="2 3">
    <name type="scientific">Clostridium cibarium</name>
    <dbReference type="NCBI Taxonomy" id="2762247"/>
    <lineage>
        <taxon>Bacteria</taxon>
        <taxon>Bacillati</taxon>
        <taxon>Bacillota</taxon>
        <taxon>Clostridia</taxon>
        <taxon>Eubacteriales</taxon>
        <taxon>Clostridiaceae</taxon>
        <taxon>Clostridium</taxon>
    </lineage>
</organism>
<comment type="caution">
    <text evidence="2">The sequence shown here is derived from an EMBL/GenBank/DDBJ whole genome shotgun (WGS) entry which is preliminary data.</text>
</comment>